<organism evidence="1">
    <name type="scientific">Siphoviridae sp. ctnpt50</name>
    <dbReference type="NCBI Taxonomy" id="2827941"/>
    <lineage>
        <taxon>Viruses</taxon>
        <taxon>Duplodnaviria</taxon>
        <taxon>Heunggongvirae</taxon>
        <taxon>Uroviricota</taxon>
        <taxon>Caudoviricetes</taxon>
    </lineage>
</organism>
<accession>A0A8S5SD88</accession>
<dbReference type="EMBL" id="BK032577">
    <property type="protein sequence ID" value="DAF48921.1"/>
    <property type="molecule type" value="Genomic_DNA"/>
</dbReference>
<protein>
    <submittedName>
        <fullName evidence="1">Capsid protein</fullName>
    </submittedName>
</protein>
<reference evidence="1" key="1">
    <citation type="journal article" date="2021" name="Proc. Natl. Acad. Sci. U.S.A.">
        <title>A Catalog of Tens of Thousands of Viruses from Human Metagenomes Reveals Hidden Associations with Chronic Diseases.</title>
        <authorList>
            <person name="Tisza M.J."/>
            <person name="Buck C.B."/>
        </authorList>
    </citation>
    <scope>NUCLEOTIDE SEQUENCE</scope>
    <source>
        <strain evidence="1">Ctnpt50</strain>
    </source>
</reference>
<name>A0A8S5SD88_9CAUD</name>
<evidence type="ECO:0000313" key="1">
    <source>
        <dbReference type="EMBL" id="DAF48921.1"/>
    </source>
</evidence>
<proteinExistence type="predicted"/>
<sequence>MTMFSYTRGTENFNAIVEESMLFADAYLNNKSVEDKETRLYNLNYKIAQYCVEDTRAQKIFDEKGLEALRDPHVTRNKDFLDNFDAVIAQIINPILPMVSNFDMVRFLADVRQIGYGDTARFIIRSNELYKVNEIAEGVNRGVLQPIHDDEVTVNPRPIEIAAEVDWYQMAAGVMDFGDWGLRVARSFEHYIFLKVVGALTSGITKLGTAYSATGFSNQNWTNLAQRVSAANGNSDVFAIGSLAALGNAVPTQAGLQYGLGEKIAEQGFLDHYLGTRLIVLDQALKFNTVNTTAEFALPNDMIYFLPVYGDKPVKLVYEGDNILVEREYTRTPDKTYRVRIQECVGVAAVVGSKIAALKLS</sequence>